<dbReference type="PANTHER" id="PTHR43975:SF2">
    <property type="entry name" value="EG:BACR7A4.14 PROTEIN-RELATED"/>
    <property type="match status" value="1"/>
</dbReference>
<accession>A0ABU1V266</accession>
<dbReference type="PRINTS" id="PR00081">
    <property type="entry name" value="GDHRDH"/>
</dbReference>
<dbReference type="InterPro" id="IPR036969">
    <property type="entry name" value="Citrate_synthase_sf"/>
</dbReference>
<sequence>MSEKTFSDQHIIDTLNARRGKIISKTGGWFPGKGVFSHGYSMMDDLVGKKSYFQIVVLNATGKMISTEFAHWIEVGYSCLSWPDPRIWCNQIGALAGGARTSAIAATAMGVLATDSRTYGVYPLKEGVQFIQTALASHQQGLSAEQIVANVPSRGGKPLIVGYIRPIAKGDERIRAMANIAEGYGFPVGPHLELAMAIERVLQEKYDEGMNVNGYVSAVMADHGFSPDEVYQIFTTLVASGVTACYLDTYHQAPDTFLPLRCDDIDYQGVAVRPIPDFQPTNQRELAMQKIALVTGGNSGIGYATAKLLKARGYAVTISGRNAQRVAEAANELGVDAVVADMANPADVARLASHFQGKALNALVNNAGIARFIPMQFCSAADFDEVMNTNVRGPLDLIKGLLPALEKAKGSITNVSSAVVNNGLANAVLYAASKGALEAATKSLAIELAPVNVRVNAVSPGAIDTPIITKFGLDEQTIAAAKAHMETQIPLRRYGKAEEVAEIIAAQLESSYTTGAIWAVDGGVNVT</sequence>
<proteinExistence type="predicted"/>
<dbReference type="Gene3D" id="3.40.50.720">
    <property type="entry name" value="NAD(P)-binding Rossmann-like Domain"/>
    <property type="match status" value="1"/>
</dbReference>
<dbReference type="EMBL" id="JAVDVX010000007">
    <property type="protein sequence ID" value="MDR7091547.1"/>
    <property type="molecule type" value="Genomic_DNA"/>
</dbReference>
<dbReference type="PANTHER" id="PTHR43975">
    <property type="entry name" value="ZGC:101858"/>
    <property type="match status" value="1"/>
</dbReference>
<dbReference type="InterPro" id="IPR036291">
    <property type="entry name" value="NAD(P)-bd_dom_sf"/>
</dbReference>
<gene>
    <name evidence="1" type="ORF">J2X05_003582</name>
</gene>
<dbReference type="InterPro" id="IPR002347">
    <property type="entry name" value="SDR_fam"/>
</dbReference>
<keyword evidence="2" id="KW-1185">Reference proteome</keyword>
<dbReference type="PRINTS" id="PR00080">
    <property type="entry name" value="SDRFAMILY"/>
</dbReference>
<name>A0ABU1V266_9GAMM</name>
<evidence type="ECO:0000313" key="2">
    <source>
        <dbReference type="Proteomes" id="UP001253595"/>
    </source>
</evidence>
<protein>
    <submittedName>
        <fullName evidence="1">NAD(P)-dependent dehydrogenase (Short-subunit alcohol dehydrogenase family)</fullName>
    </submittedName>
</protein>
<evidence type="ECO:0000313" key="1">
    <source>
        <dbReference type="EMBL" id="MDR7091547.1"/>
    </source>
</evidence>
<dbReference type="Pfam" id="PF13561">
    <property type="entry name" value="adh_short_C2"/>
    <property type="match status" value="1"/>
</dbReference>
<dbReference type="SUPFAM" id="SSF48256">
    <property type="entry name" value="Citrate synthase"/>
    <property type="match status" value="1"/>
</dbReference>
<dbReference type="Proteomes" id="UP001253595">
    <property type="component" value="Unassembled WGS sequence"/>
</dbReference>
<comment type="caution">
    <text evidence="1">The sequence shown here is derived from an EMBL/GenBank/DDBJ whole genome shotgun (WGS) entry which is preliminary data.</text>
</comment>
<reference evidence="1 2" key="1">
    <citation type="submission" date="2023-07" db="EMBL/GenBank/DDBJ databases">
        <title>Sorghum-associated microbial communities from plants grown in Nebraska, USA.</title>
        <authorList>
            <person name="Schachtman D."/>
        </authorList>
    </citation>
    <scope>NUCLEOTIDE SEQUENCE [LARGE SCALE GENOMIC DNA]</scope>
    <source>
        <strain evidence="1 2">BE190</strain>
    </source>
</reference>
<dbReference type="CDD" id="cd05233">
    <property type="entry name" value="SDR_c"/>
    <property type="match status" value="1"/>
</dbReference>
<dbReference type="SUPFAM" id="SSF51735">
    <property type="entry name" value="NAD(P)-binding Rossmann-fold domains"/>
    <property type="match status" value="1"/>
</dbReference>
<dbReference type="RefSeq" id="WP_310074967.1">
    <property type="nucleotide sequence ID" value="NZ_JAVDVX010000007.1"/>
</dbReference>
<organism evidence="1 2">
    <name type="scientific">Cellvibrio fibrivorans</name>
    <dbReference type="NCBI Taxonomy" id="126350"/>
    <lineage>
        <taxon>Bacteria</taxon>
        <taxon>Pseudomonadati</taxon>
        <taxon>Pseudomonadota</taxon>
        <taxon>Gammaproteobacteria</taxon>
        <taxon>Cellvibrionales</taxon>
        <taxon>Cellvibrionaceae</taxon>
        <taxon>Cellvibrio</taxon>
    </lineage>
</organism>